<dbReference type="PROSITE" id="PS51257">
    <property type="entry name" value="PROKAR_LIPOPROTEIN"/>
    <property type="match status" value="1"/>
</dbReference>
<reference evidence="4" key="1">
    <citation type="submission" date="2016-01" db="EMBL/GenBank/DDBJ databases">
        <authorList>
            <person name="Peeters C."/>
        </authorList>
    </citation>
    <scope>NUCLEOTIDE SEQUENCE [LARGE SCALE GENOMIC DNA]</scope>
    <source>
        <strain evidence="4">LMG 22940</strain>
    </source>
</reference>
<evidence type="ECO:0000256" key="3">
    <source>
        <dbReference type="SAM" id="SignalP"/>
    </source>
</evidence>
<dbReference type="PANTHER" id="PTHR30023">
    <property type="entry name" value="D-ALANYL-D-ALANINE CARBOXYPEPTIDASE"/>
    <property type="match status" value="1"/>
</dbReference>
<protein>
    <submittedName>
        <fullName evidence="4">D-alanyl-D-alanine carboxypeptidase/D-alanyl-D-alanine-endopeptidase</fullName>
    </submittedName>
</protein>
<dbReference type="OrthoDB" id="9802627at2"/>
<dbReference type="Gene3D" id="3.50.80.20">
    <property type="entry name" value="D-Ala-D-Ala carboxypeptidase C, peptidase S13"/>
    <property type="match status" value="1"/>
</dbReference>
<proteinExistence type="inferred from homology"/>
<evidence type="ECO:0000313" key="4">
    <source>
        <dbReference type="EMBL" id="SAL33967.1"/>
    </source>
</evidence>
<evidence type="ECO:0000256" key="2">
    <source>
        <dbReference type="ARBA" id="ARBA00022801"/>
    </source>
</evidence>
<evidence type="ECO:0000313" key="5">
    <source>
        <dbReference type="Proteomes" id="UP000054770"/>
    </source>
</evidence>
<keyword evidence="4" id="KW-0645">Protease</keyword>
<comment type="caution">
    <text evidence="4">The sequence shown here is derived from an EMBL/GenBank/DDBJ whole genome shotgun (WGS) entry which is preliminary data.</text>
</comment>
<feature type="chain" id="PRO_5011119732" evidence="3">
    <location>
        <begin position="21"/>
        <end position="543"/>
    </location>
</feature>
<dbReference type="GO" id="GO:0006508">
    <property type="term" value="P:proteolysis"/>
    <property type="evidence" value="ECO:0007669"/>
    <property type="project" value="InterPro"/>
</dbReference>
<keyword evidence="5" id="KW-1185">Reference proteome</keyword>
<evidence type="ECO:0000256" key="1">
    <source>
        <dbReference type="ARBA" id="ARBA00006096"/>
    </source>
</evidence>
<dbReference type="GO" id="GO:0000270">
    <property type="term" value="P:peptidoglycan metabolic process"/>
    <property type="evidence" value="ECO:0007669"/>
    <property type="project" value="TreeGrafter"/>
</dbReference>
<keyword evidence="3" id="KW-0732">Signal</keyword>
<dbReference type="InterPro" id="IPR000667">
    <property type="entry name" value="Peptidase_S13"/>
</dbReference>
<dbReference type="InterPro" id="IPR012338">
    <property type="entry name" value="Beta-lactam/transpept-like"/>
</dbReference>
<sequence length="543" mass="56083">MPARIPLVMMLIISCAGLFAGCGGHSAQPDPIVQIMSKPRYTQAKSQWSMVVMDAATGEVVDSVQPDVLSLTGSVRKLFSVGTALNALGPDHRFQTTVYRTGNIDASGTLAGDLILQASGDLTFGGRLKADGTIDFTDFDHNDARAFEGALLTPEDPLVALNDLASQVRAAGVSRVNGDVVIDDRLFDSFRVPNGNVLISPILVNENLIDVTLMPGASAGQPGALDWRPKTSAFTMQGTSSTAALGAPADIAVSGDALGDGSLTCISAPNCAGTLSGAASLTVPASIPLGYRAPLVGNALFVSALRVEDPASFARNAFIDALVRAGVTVSAPAVAANASGKLPAMNSYGSAQQVARFMSPPYSEAARLILKVSLNTGANLSLMYVGLNQGARTVSDALAVERKTLTSDIGLPGASFDFPTNGSGTPDSRATARTTAMLLSVMSHRSTYPAYRNALPVLGVDGSLAGVGTTVAGKEHIAVKSGATITDGQMVAMNMAGYIDARSGRKLCFALFVNNAGPLAAFSDTLDVFNDEAQILGIVYGRY</sequence>
<dbReference type="Pfam" id="PF02113">
    <property type="entry name" value="Peptidase_S13"/>
    <property type="match status" value="2"/>
</dbReference>
<keyword evidence="2" id="KW-0378">Hydrolase</keyword>
<dbReference type="Gene3D" id="3.40.710.10">
    <property type="entry name" value="DD-peptidase/beta-lactamase superfamily"/>
    <property type="match status" value="1"/>
</dbReference>
<accession>A0A158GQ39</accession>
<dbReference type="SUPFAM" id="SSF56601">
    <property type="entry name" value="beta-lactamase/transpeptidase-like"/>
    <property type="match status" value="1"/>
</dbReference>
<dbReference type="AlphaFoldDB" id="A0A158GQ39"/>
<gene>
    <name evidence="4" type="ORF">AWB68_01547</name>
</gene>
<dbReference type="PANTHER" id="PTHR30023:SF0">
    <property type="entry name" value="PENICILLIN-SENSITIVE CARBOXYPEPTIDASE A"/>
    <property type="match status" value="1"/>
</dbReference>
<name>A0A158GQ39_9BURK</name>
<dbReference type="RefSeq" id="WP_087643766.1">
    <property type="nucleotide sequence ID" value="NZ_FCON02000012.1"/>
</dbReference>
<dbReference type="EMBL" id="FCON02000012">
    <property type="protein sequence ID" value="SAL33967.1"/>
    <property type="molecule type" value="Genomic_DNA"/>
</dbReference>
<dbReference type="GO" id="GO:0004185">
    <property type="term" value="F:serine-type carboxypeptidase activity"/>
    <property type="evidence" value="ECO:0007669"/>
    <property type="project" value="InterPro"/>
</dbReference>
<keyword evidence="4" id="KW-0121">Carboxypeptidase</keyword>
<dbReference type="Proteomes" id="UP000054770">
    <property type="component" value="Unassembled WGS sequence"/>
</dbReference>
<organism evidence="4 5">
    <name type="scientific">Caballeronia choica</name>
    <dbReference type="NCBI Taxonomy" id="326476"/>
    <lineage>
        <taxon>Bacteria</taxon>
        <taxon>Pseudomonadati</taxon>
        <taxon>Pseudomonadota</taxon>
        <taxon>Betaproteobacteria</taxon>
        <taxon>Burkholderiales</taxon>
        <taxon>Burkholderiaceae</taxon>
        <taxon>Caballeronia</taxon>
    </lineage>
</organism>
<comment type="similarity">
    <text evidence="1">Belongs to the peptidase S13 family.</text>
</comment>
<feature type="signal peptide" evidence="3">
    <location>
        <begin position="1"/>
        <end position="20"/>
    </location>
</feature>